<dbReference type="AlphaFoldDB" id="A0A6G0VXW5"/>
<sequence>MNAKLQKLDSYLKKTVESITENPTITTSVLKIPQEHSEKNNVTDVYQNINNTDDCDILLSKNMENICTKQYPTDIANYTQKSVLSVDDKKCIVENGPCRPSGPSILTRVDDILTNRFITQYQKLDCVFCGRGFAIHQSSKNVTANLVGFSETIVLSTKSGYEDLMIGPVHHEELNA</sequence>
<proteinExistence type="predicted"/>
<dbReference type="Proteomes" id="UP000478052">
    <property type="component" value="Unassembled WGS sequence"/>
</dbReference>
<accession>A0A6G0VXW5</accession>
<evidence type="ECO:0000313" key="1">
    <source>
        <dbReference type="EMBL" id="KAF0712025.1"/>
    </source>
</evidence>
<keyword evidence="2" id="KW-1185">Reference proteome</keyword>
<protein>
    <submittedName>
        <fullName evidence="1">Uncharacterized protein</fullName>
    </submittedName>
</protein>
<evidence type="ECO:0000313" key="2">
    <source>
        <dbReference type="Proteomes" id="UP000478052"/>
    </source>
</evidence>
<dbReference type="EMBL" id="VUJU01011085">
    <property type="protein sequence ID" value="KAF0712025.1"/>
    <property type="molecule type" value="Genomic_DNA"/>
</dbReference>
<comment type="caution">
    <text evidence="1">The sequence shown here is derived from an EMBL/GenBank/DDBJ whole genome shotgun (WGS) entry which is preliminary data.</text>
</comment>
<name>A0A6G0VXW5_APHCR</name>
<organism evidence="1 2">
    <name type="scientific">Aphis craccivora</name>
    <name type="common">Cowpea aphid</name>
    <dbReference type="NCBI Taxonomy" id="307492"/>
    <lineage>
        <taxon>Eukaryota</taxon>
        <taxon>Metazoa</taxon>
        <taxon>Ecdysozoa</taxon>
        <taxon>Arthropoda</taxon>
        <taxon>Hexapoda</taxon>
        <taxon>Insecta</taxon>
        <taxon>Pterygota</taxon>
        <taxon>Neoptera</taxon>
        <taxon>Paraneoptera</taxon>
        <taxon>Hemiptera</taxon>
        <taxon>Sternorrhyncha</taxon>
        <taxon>Aphidomorpha</taxon>
        <taxon>Aphidoidea</taxon>
        <taxon>Aphididae</taxon>
        <taxon>Aphidini</taxon>
        <taxon>Aphis</taxon>
        <taxon>Aphis</taxon>
    </lineage>
</organism>
<reference evidence="1 2" key="1">
    <citation type="submission" date="2019-08" db="EMBL/GenBank/DDBJ databases">
        <title>Whole genome of Aphis craccivora.</title>
        <authorList>
            <person name="Voronova N.V."/>
            <person name="Shulinski R.S."/>
            <person name="Bandarenka Y.V."/>
            <person name="Zhorov D.G."/>
            <person name="Warner D."/>
        </authorList>
    </citation>
    <scope>NUCLEOTIDE SEQUENCE [LARGE SCALE GENOMIC DNA]</scope>
    <source>
        <strain evidence="1">180601</strain>
        <tissue evidence="1">Whole Body</tissue>
    </source>
</reference>
<gene>
    <name evidence="1" type="ORF">FWK35_00031036</name>
</gene>